<keyword evidence="2" id="KW-1185">Reference proteome</keyword>
<name>A0A7W9V0T9_9ACTN</name>
<organism evidence="1 2">
    <name type="scientific">Streptomyces zagrosensis</name>
    <dbReference type="NCBI Taxonomy" id="1042984"/>
    <lineage>
        <taxon>Bacteria</taxon>
        <taxon>Bacillati</taxon>
        <taxon>Actinomycetota</taxon>
        <taxon>Actinomycetes</taxon>
        <taxon>Kitasatosporales</taxon>
        <taxon>Streptomycetaceae</taxon>
        <taxon>Streptomyces</taxon>
    </lineage>
</organism>
<sequence length="178" mass="19319">MFEDAHLADEDDGERIARIIRGLCPGRVMPVTYRPEEFAVPGLVFGRRFDYPPRTTVLRHKTGPLALATVRRVMQKTELVPAARGPTGLEWFRQALAAVEAGHARGMQSRGVQVGRGGEALVVAEVEDGSSPQMAIGVKAGPIEVGRVVAGLVVEDAMQGRTRTPRSVARCWVAPLWV</sequence>
<gene>
    <name evidence="1" type="ORF">FHS42_005672</name>
</gene>
<evidence type="ECO:0000313" key="2">
    <source>
        <dbReference type="Proteomes" id="UP000588098"/>
    </source>
</evidence>
<dbReference type="Proteomes" id="UP000588098">
    <property type="component" value="Unassembled WGS sequence"/>
</dbReference>
<comment type="caution">
    <text evidence="1">The sequence shown here is derived from an EMBL/GenBank/DDBJ whole genome shotgun (WGS) entry which is preliminary data.</text>
</comment>
<dbReference type="EMBL" id="JACHJL010000017">
    <property type="protein sequence ID" value="MBB5938583.1"/>
    <property type="molecule type" value="Genomic_DNA"/>
</dbReference>
<dbReference type="AlphaFoldDB" id="A0A7W9V0T9"/>
<reference evidence="1 2" key="1">
    <citation type="submission" date="2020-08" db="EMBL/GenBank/DDBJ databases">
        <title>Genomic Encyclopedia of Type Strains, Phase III (KMG-III): the genomes of soil and plant-associated and newly described type strains.</title>
        <authorList>
            <person name="Whitman W."/>
        </authorList>
    </citation>
    <scope>NUCLEOTIDE SEQUENCE [LARGE SCALE GENOMIC DNA]</scope>
    <source>
        <strain evidence="1 2">CECT 8305</strain>
    </source>
</reference>
<accession>A0A7W9V0T9</accession>
<evidence type="ECO:0000313" key="1">
    <source>
        <dbReference type="EMBL" id="MBB5938583.1"/>
    </source>
</evidence>
<protein>
    <submittedName>
        <fullName evidence="1">Uncharacterized protein</fullName>
    </submittedName>
</protein>
<proteinExistence type="predicted"/>
<dbReference type="RefSeq" id="WP_184576456.1">
    <property type="nucleotide sequence ID" value="NZ_JACHJL010000017.1"/>
</dbReference>